<dbReference type="CDD" id="cd14014">
    <property type="entry name" value="STKc_PknB_like"/>
    <property type="match status" value="1"/>
</dbReference>
<dbReference type="InterPro" id="IPR008271">
    <property type="entry name" value="Ser/Thr_kinase_AS"/>
</dbReference>
<evidence type="ECO:0000313" key="9">
    <source>
        <dbReference type="Proteomes" id="UP001198182"/>
    </source>
</evidence>
<evidence type="ECO:0000256" key="2">
    <source>
        <dbReference type="ARBA" id="ARBA00022679"/>
    </source>
</evidence>
<dbReference type="GO" id="GO:0004674">
    <property type="term" value="F:protein serine/threonine kinase activity"/>
    <property type="evidence" value="ECO:0007669"/>
    <property type="project" value="UniProtKB-KW"/>
</dbReference>
<keyword evidence="2" id="KW-0808">Transferase</keyword>
<dbReference type="EMBL" id="JAJEQR010000027">
    <property type="protein sequence ID" value="MCC2231349.1"/>
    <property type="molecule type" value="Genomic_DNA"/>
</dbReference>
<evidence type="ECO:0000313" key="8">
    <source>
        <dbReference type="EMBL" id="MCC2231349.1"/>
    </source>
</evidence>
<dbReference type="SMART" id="SM00220">
    <property type="entry name" value="S_TKc"/>
    <property type="match status" value="1"/>
</dbReference>
<protein>
    <recommendedName>
        <fullName evidence="1">non-specific serine/threonine protein kinase</fullName>
        <ecNumber evidence="1">2.7.11.1</ecNumber>
    </recommendedName>
</protein>
<dbReference type="PROSITE" id="PS00108">
    <property type="entry name" value="PROTEIN_KINASE_ST"/>
    <property type="match status" value="1"/>
</dbReference>
<dbReference type="PROSITE" id="PS50011">
    <property type="entry name" value="PROTEIN_KINASE_DOM"/>
    <property type="match status" value="1"/>
</dbReference>
<sequence>MDYTERLTLSYYKTIAVLNEAHQVFLVQHRQTDQICVKKVLSIYNPEIFRFLREHPIPGTPRILALWEEEGMLTVLKEYISGITLEERMRNAPLTPEEVLSYFSELCDIAERLHQCKPPIIHRDIKPSNIMLTSCGHLVLLDFNAAKSFHRPAAADTTRLGTQGYAAPEQYGFGASSPQTDLYAMGVLLREMSQSFADTAAGRHFLAIAARCTRLNPDERFASAEELKQALTSPLQEPEKQQDAAPLKKSSGKRSLLPP</sequence>
<feature type="region of interest" description="Disordered" evidence="6">
    <location>
        <begin position="229"/>
        <end position="259"/>
    </location>
</feature>
<keyword evidence="3" id="KW-0547">Nucleotide-binding</keyword>
<dbReference type="EC" id="2.7.11.1" evidence="1"/>
<evidence type="ECO:0000259" key="7">
    <source>
        <dbReference type="PROSITE" id="PS50011"/>
    </source>
</evidence>
<reference evidence="8" key="1">
    <citation type="submission" date="2021-10" db="EMBL/GenBank/DDBJ databases">
        <title>Anaerobic single-cell dispensing facilitates the cultivation of human gut bacteria.</title>
        <authorList>
            <person name="Afrizal A."/>
        </authorList>
    </citation>
    <scope>NUCLEOTIDE SEQUENCE</scope>
    <source>
        <strain evidence="8">CLA-AA-H215</strain>
    </source>
</reference>
<dbReference type="InterPro" id="IPR000719">
    <property type="entry name" value="Prot_kinase_dom"/>
</dbReference>
<dbReference type="InterPro" id="IPR011009">
    <property type="entry name" value="Kinase-like_dom_sf"/>
</dbReference>
<evidence type="ECO:0000256" key="5">
    <source>
        <dbReference type="ARBA" id="ARBA00022840"/>
    </source>
</evidence>
<dbReference type="AlphaFoldDB" id="A0AAE3EB02"/>
<gene>
    <name evidence="8" type="ORF">LKD81_10130</name>
</gene>
<proteinExistence type="predicted"/>
<keyword evidence="9" id="KW-1185">Reference proteome</keyword>
<dbReference type="Proteomes" id="UP001198182">
    <property type="component" value="Unassembled WGS sequence"/>
</dbReference>
<dbReference type="Pfam" id="PF00069">
    <property type="entry name" value="Pkinase"/>
    <property type="match status" value="1"/>
</dbReference>
<dbReference type="PANTHER" id="PTHR43289">
    <property type="entry name" value="MITOGEN-ACTIVATED PROTEIN KINASE KINASE KINASE 20-RELATED"/>
    <property type="match status" value="1"/>
</dbReference>
<evidence type="ECO:0000256" key="6">
    <source>
        <dbReference type="SAM" id="MobiDB-lite"/>
    </source>
</evidence>
<organism evidence="8 9">
    <name type="scientific">Hominifimenecus microfluidus</name>
    <dbReference type="NCBI Taxonomy" id="2885348"/>
    <lineage>
        <taxon>Bacteria</taxon>
        <taxon>Bacillati</taxon>
        <taxon>Bacillota</taxon>
        <taxon>Clostridia</taxon>
        <taxon>Lachnospirales</taxon>
        <taxon>Lachnospiraceae</taxon>
        <taxon>Hominifimenecus</taxon>
    </lineage>
</organism>
<dbReference type="SUPFAM" id="SSF56112">
    <property type="entry name" value="Protein kinase-like (PK-like)"/>
    <property type="match status" value="1"/>
</dbReference>
<keyword evidence="4 8" id="KW-0418">Kinase</keyword>
<accession>A0AAE3EB02</accession>
<evidence type="ECO:0000256" key="3">
    <source>
        <dbReference type="ARBA" id="ARBA00022741"/>
    </source>
</evidence>
<feature type="domain" description="Protein kinase" evidence="7">
    <location>
        <begin position="1"/>
        <end position="257"/>
    </location>
</feature>
<evidence type="ECO:0000256" key="4">
    <source>
        <dbReference type="ARBA" id="ARBA00022777"/>
    </source>
</evidence>
<dbReference type="PANTHER" id="PTHR43289:SF6">
    <property type="entry name" value="SERINE_THREONINE-PROTEIN KINASE NEKL-3"/>
    <property type="match status" value="1"/>
</dbReference>
<evidence type="ECO:0000256" key="1">
    <source>
        <dbReference type="ARBA" id="ARBA00012513"/>
    </source>
</evidence>
<dbReference type="GO" id="GO:0005524">
    <property type="term" value="F:ATP binding"/>
    <property type="evidence" value="ECO:0007669"/>
    <property type="project" value="UniProtKB-KW"/>
</dbReference>
<comment type="caution">
    <text evidence="8">The sequence shown here is derived from an EMBL/GenBank/DDBJ whole genome shotgun (WGS) entry which is preliminary data.</text>
</comment>
<keyword evidence="8" id="KW-0723">Serine/threonine-protein kinase</keyword>
<dbReference type="Gene3D" id="1.10.510.10">
    <property type="entry name" value="Transferase(Phosphotransferase) domain 1"/>
    <property type="match status" value="1"/>
</dbReference>
<name>A0AAE3EB02_9FIRM</name>
<keyword evidence="5" id="KW-0067">ATP-binding</keyword>